<comment type="caution">
    <text evidence="2">The sequence shown here is derived from an EMBL/GenBank/DDBJ whole genome shotgun (WGS) entry which is preliminary data.</text>
</comment>
<sequence>MTKIRKSAVAGSFYPSNVKALNKIIDGMLKNAENMGFVEIKGLISPHAGYIYSGSTAAKAYKQIEGMSYETVIIIGPSHNAYFNGISVGSFDAFMTPLGNVKVDKDFINEMKKFTSDKISSDMPQIQEHSIEVQIPFLQKTLNSNFKIVPIIMGNQSQKNIYDLAMLLYEIGTDKNLLIVSSSDLYHGYNYDECVKEGNEFVKQILTFDTDTISKYVEDKEFTHMPIACGTGPIISNLIACKMWDYKRIKLMDFTNSVDVTNQNPGGYVVGYSSFVIYRK</sequence>
<evidence type="ECO:0000256" key="1">
    <source>
        <dbReference type="ARBA" id="ARBA00006315"/>
    </source>
</evidence>
<dbReference type="Proteomes" id="UP000271125">
    <property type="component" value="Unassembled WGS sequence"/>
</dbReference>
<evidence type="ECO:0000313" key="3">
    <source>
        <dbReference type="Proteomes" id="UP000271125"/>
    </source>
</evidence>
<protein>
    <submittedName>
        <fullName evidence="2">AmmeMemoRadiSam system protein B</fullName>
    </submittedName>
</protein>
<dbReference type="AlphaFoldDB" id="A0A660SQL8"/>
<dbReference type="Gene3D" id="3.40.830.10">
    <property type="entry name" value="LigB-like"/>
    <property type="match status" value="1"/>
</dbReference>
<dbReference type="InterPro" id="IPR002737">
    <property type="entry name" value="MEMO1_fam"/>
</dbReference>
<proteinExistence type="inferred from homology"/>
<dbReference type="CDD" id="cd07361">
    <property type="entry name" value="MEMO_like"/>
    <property type="match status" value="1"/>
</dbReference>
<gene>
    <name evidence="2" type="primary">amrB</name>
    <name evidence="2" type="ORF">DRP43_00940</name>
</gene>
<dbReference type="NCBIfam" id="TIGR04336">
    <property type="entry name" value="AmmeMemoSam_B"/>
    <property type="match status" value="1"/>
</dbReference>
<dbReference type="PANTHER" id="PTHR11060:SF0">
    <property type="entry name" value="PROTEIN MEMO1"/>
    <property type="match status" value="1"/>
</dbReference>
<dbReference type="PANTHER" id="PTHR11060">
    <property type="entry name" value="PROTEIN MEMO1"/>
    <property type="match status" value="1"/>
</dbReference>
<comment type="similarity">
    <text evidence="1">Belongs to the MEMO1 family.</text>
</comment>
<dbReference type="EMBL" id="QNBD01000026">
    <property type="protein sequence ID" value="RKX72366.1"/>
    <property type="molecule type" value="Genomic_DNA"/>
</dbReference>
<organism evidence="2 3">
    <name type="scientific">candidate division TA06 bacterium</name>
    <dbReference type="NCBI Taxonomy" id="2250710"/>
    <lineage>
        <taxon>Bacteria</taxon>
        <taxon>Bacteria division TA06</taxon>
    </lineage>
</organism>
<evidence type="ECO:0000313" key="2">
    <source>
        <dbReference type="EMBL" id="RKX72366.1"/>
    </source>
</evidence>
<dbReference type="Pfam" id="PF01875">
    <property type="entry name" value="Memo"/>
    <property type="match status" value="1"/>
</dbReference>
<accession>A0A660SQL8</accession>
<reference evidence="2 3" key="1">
    <citation type="submission" date="2018-06" db="EMBL/GenBank/DDBJ databases">
        <title>Extensive metabolic versatility and redundancy in microbially diverse, dynamic hydrothermal sediments.</title>
        <authorList>
            <person name="Dombrowski N."/>
            <person name="Teske A."/>
            <person name="Baker B.J."/>
        </authorList>
    </citation>
    <scope>NUCLEOTIDE SEQUENCE [LARGE SCALE GENOMIC DNA]</scope>
    <source>
        <strain evidence="2">B10_G13</strain>
    </source>
</reference>
<name>A0A660SQL8_UNCT6</name>